<dbReference type="InterPro" id="IPR036259">
    <property type="entry name" value="MFS_trans_sf"/>
</dbReference>
<keyword evidence="9" id="KW-1185">Reference proteome</keyword>
<evidence type="ECO:0000256" key="3">
    <source>
        <dbReference type="ARBA" id="ARBA00022448"/>
    </source>
</evidence>
<evidence type="ECO:0000256" key="5">
    <source>
        <dbReference type="ARBA" id="ARBA00022989"/>
    </source>
</evidence>
<feature type="transmembrane region" description="Helical" evidence="7">
    <location>
        <begin position="328"/>
        <end position="355"/>
    </location>
</feature>
<evidence type="ECO:0000256" key="6">
    <source>
        <dbReference type="ARBA" id="ARBA00023136"/>
    </source>
</evidence>
<comment type="subcellular location">
    <subcellularLocation>
        <location evidence="1">Membrane</location>
        <topology evidence="1">Multi-pass membrane protein</topology>
    </subcellularLocation>
</comment>
<feature type="transmembrane region" description="Helical" evidence="7">
    <location>
        <begin position="224"/>
        <end position="244"/>
    </location>
</feature>
<protein>
    <submittedName>
        <fullName evidence="8">Uncharacterized protein</fullName>
    </submittedName>
</protein>
<feature type="transmembrane region" description="Helical" evidence="7">
    <location>
        <begin position="16"/>
        <end position="35"/>
    </location>
</feature>
<feature type="transmembrane region" description="Helical" evidence="7">
    <location>
        <begin position="256"/>
        <end position="281"/>
    </location>
</feature>
<feature type="transmembrane region" description="Helical" evidence="7">
    <location>
        <begin position="72"/>
        <end position="92"/>
    </location>
</feature>
<dbReference type="Proteomes" id="UP000053237">
    <property type="component" value="Unassembled WGS sequence"/>
</dbReference>
<organism evidence="8 9">
    <name type="scientific">Albugo candida</name>
    <dbReference type="NCBI Taxonomy" id="65357"/>
    <lineage>
        <taxon>Eukaryota</taxon>
        <taxon>Sar</taxon>
        <taxon>Stramenopiles</taxon>
        <taxon>Oomycota</taxon>
        <taxon>Peronosporomycetes</taxon>
        <taxon>Albuginales</taxon>
        <taxon>Albuginaceae</taxon>
        <taxon>Albugo</taxon>
    </lineage>
</organism>
<dbReference type="PANTHER" id="PTHR31585">
    <property type="entry name" value="FOLATE-BIOPTERIN TRANSPORTER 1, CHLOROPLASTIC"/>
    <property type="match status" value="1"/>
</dbReference>
<dbReference type="PANTHER" id="PTHR31585:SF5">
    <property type="entry name" value="RNA-BINDING S4 DOMAIN-CONTAINING PROTEIN"/>
    <property type="match status" value="1"/>
</dbReference>
<feature type="transmembrane region" description="Helical" evidence="7">
    <location>
        <begin position="145"/>
        <end position="165"/>
    </location>
</feature>
<dbReference type="InParanoid" id="A0A024FTS7"/>
<dbReference type="OrthoDB" id="754047at2759"/>
<sequence>MGASDSQLATINVVRALPWTIKVIFGILPDMLPIVGMRFKPYMILGYFISSFFYLMLSTYDESTLSVGSFTFLLAGAMVGIVMVDVMGDALVANRVLNNQQVYDGESQSTVYLCRYLSEMIGFWGGAIVFSDNQLWSARSSMKSVFELLAALPFILAFPSLYTLMEPKVLCVSSFQNQISHIWTVLQKQACWTVVRYIVLFNICMVHNSAWGNYLKVAYRFSPFQYGAMTAMGATVTFMAVYIYRQCLAHRCATTLRVLYISSSVIFSSFSLCNVLLVFGWNEMFHVPPFWFAMGDHIAIHFARGIQSLPQAMMFVTLCPVGQEGISFAFLTGITNLANLFSHTISNIFLCLWPVQLENLQAGDYDGVWKLSLLTSLISLLPVLFTYRLLPADSHQLQMLHDHSSKNGIMMIVVFAFTLVWVSVLSVLAILKPCSILVGGNGCTTENDLS</sequence>
<dbReference type="GO" id="GO:0016020">
    <property type="term" value="C:membrane"/>
    <property type="evidence" value="ECO:0007669"/>
    <property type="project" value="UniProtKB-SubCell"/>
</dbReference>
<keyword evidence="5 7" id="KW-1133">Transmembrane helix</keyword>
<dbReference type="InterPro" id="IPR039309">
    <property type="entry name" value="BT1"/>
</dbReference>
<comment type="caution">
    <text evidence="8">The sequence shown here is derived from an EMBL/GenBank/DDBJ whole genome shotgun (WGS) entry which is preliminary data.</text>
</comment>
<dbReference type="SUPFAM" id="SSF103473">
    <property type="entry name" value="MFS general substrate transporter"/>
    <property type="match status" value="1"/>
</dbReference>
<accession>A0A024FTS7</accession>
<feature type="transmembrane region" description="Helical" evidence="7">
    <location>
        <begin position="408"/>
        <end position="431"/>
    </location>
</feature>
<feature type="transmembrane region" description="Helical" evidence="7">
    <location>
        <begin position="367"/>
        <end position="387"/>
    </location>
</feature>
<feature type="transmembrane region" description="Helical" evidence="7">
    <location>
        <begin position="42"/>
        <end position="60"/>
    </location>
</feature>
<evidence type="ECO:0000313" key="9">
    <source>
        <dbReference type="Proteomes" id="UP000053237"/>
    </source>
</evidence>
<keyword evidence="3" id="KW-0813">Transport</keyword>
<dbReference type="AlphaFoldDB" id="A0A024FTS7"/>
<comment type="similarity">
    <text evidence="2">Belongs to the major facilitator superfamily. Folate-biopterin transporter (TC 2.A.71) family.</text>
</comment>
<evidence type="ECO:0000256" key="1">
    <source>
        <dbReference type="ARBA" id="ARBA00004141"/>
    </source>
</evidence>
<reference evidence="8 9" key="1">
    <citation type="submission" date="2012-05" db="EMBL/GenBank/DDBJ databases">
        <title>Recombination and specialization in a pathogen metapopulation.</title>
        <authorList>
            <person name="Gardiner A."/>
            <person name="Kemen E."/>
            <person name="Schultz-Larsen T."/>
            <person name="MacLean D."/>
            <person name="Van Oosterhout C."/>
            <person name="Jones J.D.G."/>
        </authorList>
    </citation>
    <scope>NUCLEOTIDE SEQUENCE [LARGE SCALE GENOMIC DNA]</scope>
    <source>
        <strain evidence="8 9">Ac Nc2</strain>
    </source>
</reference>
<evidence type="ECO:0000313" key="8">
    <source>
        <dbReference type="EMBL" id="CCI10064.1"/>
    </source>
</evidence>
<dbReference type="Pfam" id="PF03092">
    <property type="entry name" value="BT1"/>
    <property type="match status" value="1"/>
</dbReference>
<name>A0A024FTS7_9STRA</name>
<evidence type="ECO:0000256" key="4">
    <source>
        <dbReference type="ARBA" id="ARBA00022692"/>
    </source>
</evidence>
<proteinExistence type="inferred from homology"/>
<dbReference type="EMBL" id="CAIX01000076">
    <property type="protein sequence ID" value="CCI10064.1"/>
    <property type="molecule type" value="Genomic_DNA"/>
</dbReference>
<keyword evidence="4 7" id="KW-0812">Transmembrane</keyword>
<keyword evidence="6 7" id="KW-0472">Membrane</keyword>
<dbReference type="STRING" id="65357.A0A024FTS7"/>
<evidence type="ECO:0000256" key="7">
    <source>
        <dbReference type="SAM" id="Phobius"/>
    </source>
</evidence>
<gene>
    <name evidence="8" type="ORF">BN9_054920</name>
</gene>
<evidence type="ECO:0000256" key="2">
    <source>
        <dbReference type="ARBA" id="ARBA00007015"/>
    </source>
</evidence>